<name>A0A5B7YG98_9ALTE</name>
<evidence type="ECO:0000259" key="2">
    <source>
        <dbReference type="Pfam" id="PF02120"/>
    </source>
</evidence>
<organism evidence="3 4">
    <name type="scientific">Salinimonas iocasae</name>
    <dbReference type="NCBI Taxonomy" id="2572577"/>
    <lineage>
        <taxon>Bacteria</taxon>
        <taxon>Pseudomonadati</taxon>
        <taxon>Pseudomonadota</taxon>
        <taxon>Gammaproteobacteria</taxon>
        <taxon>Alteromonadales</taxon>
        <taxon>Alteromonadaceae</taxon>
        <taxon>Alteromonas/Salinimonas group</taxon>
        <taxon>Salinimonas</taxon>
    </lineage>
</organism>
<feature type="compositionally biased region" description="Basic and acidic residues" evidence="1">
    <location>
        <begin position="374"/>
        <end position="384"/>
    </location>
</feature>
<keyword evidence="3" id="KW-0282">Flagellum</keyword>
<dbReference type="InterPro" id="IPR021136">
    <property type="entry name" value="Flagellar_hook_control-like_C"/>
</dbReference>
<evidence type="ECO:0000313" key="3">
    <source>
        <dbReference type="EMBL" id="QCZ94360.1"/>
    </source>
</evidence>
<evidence type="ECO:0000313" key="4">
    <source>
        <dbReference type="Proteomes" id="UP000304912"/>
    </source>
</evidence>
<gene>
    <name evidence="3" type="ORF">FBQ74_13160</name>
</gene>
<evidence type="ECO:0000256" key="1">
    <source>
        <dbReference type="SAM" id="MobiDB-lite"/>
    </source>
</evidence>
<keyword evidence="4" id="KW-1185">Reference proteome</keyword>
<keyword evidence="3" id="KW-0966">Cell projection</keyword>
<dbReference type="OrthoDB" id="5762464at2"/>
<reference evidence="3 4" key="1">
    <citation type="submission" date="2019-04" db="EMBL/GenBank/DDBJ databases">
        <title>Salinimonas iocasae sp. nov., a halophilic bacterium isolated from the outer tube casing of tubeworms in Okinawa Trough.</title>
        <authorList>
            <person name="Zhang H."/>
            <person name="Wang H."/>
            <person name="Li C."/>
        </authorList>
    </citation>
    <scope>NUCLEOTIDE SEQUENCE [LARGE SCALE GENOMIC DNA]</scope>
    <source>
        <strain evidence="3 4">KX18D6</strain>
    </source>
</reference>
<dbReference type="Proteomes" id="UP000304912">
    <property type="component" value="Chromosome"/>
</dbReference>
<dbReference type="RefSeq" id="WP_139757100.1">
    <property type="nucleotide sequence ID" value="NZ_CP039852.1"/>
</dbReference>
<dbReference type="Pfam" id="PF02120">
    <property type="entry name" value="Flg_hook"/>
    <property type="match status" value="1"/>
</dbReference>
<dbReference type="Gene3D" id="3.30.750.140">
    <property type="match status" value="1"/>
</dbReference>
<proteinExistence type="predicted"/>
<accession>A0A5B7YG98</accession>
<sequence length="643" mass="68672">MSANIHTFVFVADNLSMISASLLHSVSQALSAGSAQALPRVRSGEITQANLSMTDGKIQLTLSGQTLTVMPVKDASLRLPEGKVRLARDSAQTAVILETLSASVSAPAPKGALSSKAFTALVKYSLPVLANPLSAPASVVRGNDGAFRLTLRNGAVDIPLPPALNATVTGHKEVQVTLRENGQGLTLAAPSGSPVPIKLSRQNQSLLSAALIQQNLTTGVQLSRAPLPLLEAMKIPVPENIHNASSLLIKTGINETLVTIEQLKPTARIQLPANLASLVDKSPNKGVLSKLQLPEFQVRISTPSPTQTVKSTQHLSDIGNIKGLAQKLLQHTGSTNQALKELLTILRSASPSSQSQPEIKRIVEQLSFSNSEAQVKKEEAEHTKSTSAPDNPKHTVPSPDQISRFAQSVLQPVSPSLISQPAPTNSFNSALVSLFQLVLSGRTSHSPGNTSAAAYSQLLSQSSKPKRISGTAATPMRFTNELASVDRQAGLLNPLKTLLANHQSVFLSNIESRSQGNEQLYFCLPFRSEYCTKPPEVLIKREAEEDNNETEGARAAKTWSLTMKLEAGESGEVLAKTKISNETINLNLYASTPMLLDKIEQTLPMLINRLSASGLVVESAHAQQGKVPESLQHSPYQVFEVTA</sequence>
<dbReference type="InterPro" id="IPR038610">
    <property type="entry name" value="FliK-like_C_sf"/>
</dbReference>
<feature type="domain" description="Flagellar hook-length control protein-like C-terminal" evidence="2">
    <location>
        <begin position="555"/>
        <end position="625"/>
    </location>
</feature>
<dbReference type="KEGG" id="salk:FBQ74_13160"/>
<protein>
    <submittedName>
        <fullName evidence="3">Flagellar hook-length control protein FliK</fullName>
    </submittedName>
</protein>
<feature type="region of interest" description="Disordered" evidence="1">
    <location>
        <begin position="373"/>
        <end position="400"/>
    </location>
</feature>
<dbReference type="EMBL" id="CP039852">
    <property type="protein sequence ID" value="QCZ94360.1"/>
    <property type="molecule type" value="Genomic_DNA"/>
</dbReference>
<keyword evidence="3" id="KW-0969">Cilium</keyword>
<dbReference type="AlphaFoldDB" id="A0A5B7YG98"/>